<dbReference type="CDD" id="cd03801">
    <property type="entry name" value="GT4_PimA-like"/>
    <property type="match status" value="1"/>
</dbReference>
<gene>
    <name evidence="6" type="primary">lpcC</name>
    <name evidence="6" type="ORF">GCM10011529_21050</name>
</gene>
<evidence type="ECO:0000256" key="2">
    <source>
        <dbReference type="ARBA" id="ARBA00022676"/>
    </source>
</evidence>
<evidence type="ECO:0000256" key="3">
    <source>
        <dbReference type="ARBA" id="ARBA00022679"/>
    </source>
</evidence>
<protein>
    <submittedName>
        <fullName evidence="6">Glycosyl transferase</fullName>
    </submittedName>
</protein>
<feature type="transmembrane region" description="Helical" evidence="4">
    <location>
        <begin position="22"/>
        <end position="42"/>
    </location>
</feature>
<keyword evidence="3 6" id="KW-0808">Transferase</keyword>
<dbReference type="Proteomes" id="UP000635071">
    <property type="component" value="Unassembled WGS sequence"/>
</dbReference>
<evidence type="ECO:0000259" key="5">
    <source>
        <dbReference type="Pfam" id="PF13439"/>
    </source>
</evidence>
<reference evidence="6" key="2">
    <citation type="submission" date="2020-09" db="EMBL/GenBank/DDBJ databases">
        <authorList>
            <person name="Sun Q."/>
            <person name="Zhou Y."/>
        </authorList>
    </citation>
    <scope>NUCLEOTIDE SEQUENCE</scope>
    <source>
        <strain evidence="6">CGMCC 1.15519</strain>
    </source>
</reference>
<dbReference type="Pfam" id="PF13692">
    <property type="entry name" value="Glyco_trans_1_4"/>
    <property type="match status" value="1"/>
</dbReference>
<proteinExistence type="inferred from homology"/>
<dbReference type="SUPFAM" id="SSF53756">
    <property type="entry name" value="UDP-Glycosyltransferase/glycogen phosphorylase"/>
    <property type="match status" value="1"/>
</dbReference>
<dbReference type="RefSeq" id="WP_188762900.1">
    <property type="nucleotide sequence ID" value="NZ_BMJM01000006.1"/>
</dbReference>
<dbReference type="Pfam" id="PF13439">
    <property type="entry name" value="Glyco_transf_4"/>
    <property type="match status" value="1"/>
</dbReference>
<evidence type="ECO:0000313" key="6">
    <source>
        <dbReference type="EMBL" id="GGE14465.1"/>
    </source>
</evidence>
<keyword evidence="4" id="KW-1133">Transmembrane helix</keyword>
<keyword evidence="7" id="KW-1185">Reference proteome</keyword>
<dbReference type="Gene3D" id="3.40.50.2000">
    <property type="entry name" value="Glycogen Phosphorylase B"/>
    <property type="match status" value="2"/>
</dbReference>
<reference evidence="6" key="1">
    <citation type="journal article" date="2014" name="Int. J. Syst. Evol. Microbiol.">
        <title>Complete genome sequence of Corynebacterium casei LMG S-19264T (=DSM 44701T), isolated from a smear-ripened cheese.</title>
        <authorList>
            <consortium name="US DOE Joint Genome Institute (JGI-PGF)"/>
            <person name="Walter F."/>
            <person name="Albersmeier A."/>
            <person name="Kalinowski J."/>
            <person name="Ruckert C."/>
        </authorList>
    </citation>
    <scope>NUCLEOTIDE SEQUENCE</scope>
    <source>
        <strain evidence="6">CGMCC 1.15519</strain>
    </source>
</reference>
<name>A0A916ZUF8_9SPHN</name>
<dbReference type="PANTHER" id="PTHR12526">
    <property type="entry name" value="GLYCOSYLTRANSFERASE"/>
    <property type="match status" value="1"/>
</dbReference>
<accession>A0A916ZUF8</accession>
<organism evidence="6 7">
    <name type="scientific">Sandarakinorhabdus glacialis</name>
    <dbReference type="NCBI Taxonomy" id="1614636"/>
    <lineage>
        <taxon>Bacteria</taxon>
        <taxon>Pseudomonadati</taxon>
        <taxon>Pseudomonadota</taxon>
        <taxon>Alphaproteobacteria</taxon>
        <taxon>Sphingomonadales</taxon>
        <taxon>Sphingosinicellaceae</taxon>
        <taxon>Sandarakinorhabdus</taxon>
    </lineage>
</organism>
<dbReference type="InterPro" id="IPR028098">
    <property type="entry name" value="Glyco_trans_4-like_N"/>
</dbReference>
<feature type="domain" description="Glycosyltransferase subfamily 4-like N-terminal" evidence="5">
    <location>
        <begin position="31"/>
        <end position="161"/>
    </location>
</feature>
<comment type="caution">
    <text evidence="6">The sequence shown here is derived from an EMBL/GenBank/DDBJ whole genome shotgun (WGS) entry which is preliminary data.</text>
</comment>
<keyword evidence="4" id="KW-0472">Membrane</keyword>
<dbReference type="PANTHER" id="PTHR12526:SF640">
    <property type="entry name" value="COLANIC ACID BIOSYNTHESIS GLYCOSYLTRANSFERASE WCAL-RELATED"/>
    <property type="match status" value="1"/>
</dbReference>
<keyword evidence="2" id="KW-0328">Glycosyltransferase</keyword>
<dbReference type="GO" id="GO:0016757">
    <property type="term" value="F:glycosyltransferase activity"/>
    <property type="evidence" value="ECO:0007669"/>
    <property type="project" value="UniProtKB-KW"/>
</dbReference>
<dbReference type="EMBL" id="BMJM01000006">
    <property type="protein sequence ID" value="GGE14465.1"/>
    <property type="molecule type" value="Genomic_DNA"/>
</dbReference>
<evidence type="ECO:0000256" key="4">
    <source>
        <dbReference type="SAM" id="Phobius"/>
    </source>
</evidence>
<sequence>MATRAEQVTHAAPVAGDRPLTILFPFVGGLVGGSHISAAMLIESLDRAEFRPLVLIHGDGGAVAEMLTGRGLAFEAGPPALFPMGGNLLMSLPERVRFLKARGVDIVHTNEGRMHVAWGLAARAAGVPMLWHHRGNPGARGLRYLAPWVADRVVSVSRFAAPPAGLVSAAARTTVIHSPFEWRRGQDYSAAAAAARRELGVPADTIVLGFFGHFAARKRPLVFIETVAALRLAMPGRRFVGLMFGAELDSGLEARMRSAIDRLDLGDCVRLMGFRRPIEPWIAACDVNVVTAVDEPFGRTLIEAMLIGTPVVAAASGGNIEAIRDGETGILVERDSPAAFARGIAALLEPGRAAAMARIAADEARKRFSVDAHAEAVECLYRDLVAA</sequence>
<evidence type="ECO:0000313" key="7">
    <source>
        <dbReference type="Proteomes" id="UP000635071"/>
    </source>
</evidence>
<dbReference type="AlphaFoldDB" id="A0A916ZUF8"/>
<keyword evidence="4" id="KW-0812">Transmembrane</keyword>
<evidence type="ECO:0000256" key="1">
    <source>
        <dbReference type="ARBA" id="ARBA00009481"/>
    </source>
</evidence>
<comment type="similarity">
    <text evidence="1">Belongs to the glycosyltransferase group 1 family. Glycosyltransferase 4 subfamily.</text>
</comment>